<dbReference type="InterPro" id="IPR032713">
    <property type="entry name" value="EmrE"/>
</dbReference>
<feature type="transmembrane region" description="Helical" evidence="2">
    <location>
        <begin position="53"/>
        <end position="72"/>
    </location>
</feature>
<evidence type="ECO:0000256" key="1">
    <source>
        <dbReference type="SAM" id="MobiDB-lite"/>
    </source>
</evidence>
<keyword evidence="2" id="KW-0472">Membrane</keyword>
<evidence type="ECO:0000313" key="3">
    <source>
        <dbReference type="EMBL" id="MFC5891450.1"/>
    </source>
</evidence>
<feature type="transmembrane region" description="Helical" evidence="2">
    <location>
        <begin position="107"/>
        <end position="128"/>
    </location>
</feature>
<protein>
    <submittedName>
        <fullName evidence="3">Multidrug resistance efflux transporter family protein</fullName>
    </submittedName>
</protein>
<name>A0ABW1FBA8_9ACTN</name>
<dbReference type="RefSeq" id="WP_345081822.1">
    <property type="nucleotide sequence ID" value="NZ_BAAAWG010000006.1"/>
</dbReference>
<feature type="transmembrane region" description="Helical" evidence="2">
    <location>
        <begin position="226"/>
        <end position="246"/>
    </location>
</feature>
<keyword evidence="2" id="KW-1133">Transmembrane helix</keyword>
<dbReference type="Pfam" id="PF13536">
    <property type="entry name" value="EmrE"/>
    <property type="match status" value="1"/>
</dbReference>
<feature type="transmembrane region" description="Helical" evidence="2">
    <location>
        <begin position="12"/>
        <end position="33"/>
    </location>
</feature>
<keyword evidence="2" id="KW-0812">Transmembrane</keyword>
<keyword evidence="4" id="KW-1185">Reference proteome</keyword>
<feature type="compositionally biased region" description="Low complexity" evidence="1">
    <location>
        <begin position="313"/>
        <end position="327"/>
    </location>
</feature>
<proteinExistence type="predicted"/>
<dbReference type="Proteomes" id="UP001596241">
    <property type="component" value="Unassembled WGS sequence"/>
</dbReference>
<comment type="caution">
    <text evidence="3">The sequence shown here is derived from an EMBL/GenBank/DDBJ whole genome shotgun (WGS) entry which is preliminary data.</text>
</comment>
<reference evidence="4" key="1">
    <citation type="journal article" date="2019" name="Int. J. Syst. Evol. Microbiol.">
        <title>The Global Catalogue of Microorganisms (GCM) 10K type strain sequencing project: providing services to taxonomists for standard genome sequencing and annotation.</title>
        <authorList>
            <consortium name="The Broad Institute Genomics Platform"/>
            <consortium name="The Broad Institute Genome Sequencing Center for Infectious Disease"/>
            <person name="Wu L."/>
            <person name="Ma J."/>
        </authorList>
    </citation>
    <scope>NUCLEOTIDE SEQUENCE [LARGE SCALE GENOMIC DNA]</scope>
    <source>
        <strain evidence="4">CGMCC 1.15809</strain>
    </source>
</reference>
<evidence type="ECO:0000313" key="4">
    <source>
        <dbReference type="Proteomes" id="UP001596241"/>
    </source>
</evidence>
<sequence length="342" mass="34622">MRIRPGRPRRTPALATPMALGILAAAGFAMSFVLNRAMSLSGGSWLWTASLRYLFMVVPMTALVAVRGGLPAVLRSLRTRPARWLLWSTIGFGLFYAPLAWASQAGAGWLVASTWQLVIVAGIAIGALGGGRVPLRTVLVSVLIVIGVVLTQLEHAGDTGAATAFTVVVPVLIAAVAYPLGNRMLLGTDGLDGVQRTLAMTLGSLPLWLVLAATAGITAGPPSGGQLVQSVIVALASGVLATTLFFRATDLVRDHPAALGAVEATQAAEVPFTLLGEALLLGVAAPAPIGWLGLALILAGLCVHALGHGPADGDAAPAAAPDASPSATVPLAPHGSGARPGP</sequence>
<evidence type="ECO:0000256" key="2">
    <source>
        <dbReference type="SAM" id="Phobius"/>
    </source>
</evidence>
<feature type="transmembrane region" description="Helical" evidence="2">
    <location>
        <begin position="135"/>
        <end position="153"/>
    </location>
</feature>
<gene>
    <name evidence="3" type="ORF">ACFP3M_01215</name>
</gene>
<organism evidence="3 4">
    <name type="scientific">Streptomyces ramulosus</name>
    <dbReference type="NCBI Taxonomy" id="47762"/>
    <lineage>
        <taxon>Bacteria</taxon>
        <taxon>Bacillati</taxon>
        <taxon>Actinomycetota</taxon>
        <taxon>Actinomycetes</taxon>
        <taxon>Kitasatosporales</taxon>
        <taxon>Streptomycetaceae</taxon>
        <taxon>Streptomyces</taxon>
    </lineage>
</organism>
<feature type="transmembrane region" description="Helical" evidence="2">
    <location>
        <begin position="159"/>
        <end position="178"/>
    </location>
</feature>
<feature type="transmembrane region" description="Helical" evidence="2">
    <location>
        <begin position="198"/>
        <end position="220"/>
    </location>
</feature>
<feature type="region of interest" description="Disordered" evidence="1">
    <location>
        <begin position="313"/>
        <end position="342"/>
    </location>
</feature>
<accession>A0ABW1FBA8</accession>
<feature type="transmembrane region" description="Helical" evidence="2">
    <location>
        <begin position="84"/>
        <end position="101"/>
    </location>
</feature>
<dbReference type="EMBL" id="JBHSPW010000001">
    <property type="protein sequence ID" value="MFC5891450.1"/>
    <property type="molecule type" value="Genomic_DNA"/>
</dbReference>